<accession>A0ABW4GJL6</accession>
<evidence type="ECO:0000313" key="1">
    <source>
        <dbReference type="EMBL" id="MFD1542566.1"/>
    </source>
</evidence>
<evidence type="ECO:0000313" key="2">
    <source>
        <dbReference type="Proteomes" id="UP001597097"/>
    </source>
</evidence>
<keyword evidence="2" id="KW-1185">Reference proteome</keyword>
<proteinExistence type="predicted"/>
<gene>
    <name evidence="1" type="ORF">ACFSJ0_36310</name>
</gene>
<reference evidence="2" key="1">
    <citation type="journal article" date="2019" name="Int. J. Syst. Evol. Microbiol.">
        <title>The Global Catalogue of Microorganisms (GCM) 10K type strain sequencing project: providing services to taxonomists for standard genome sequencing and annotation.</title>
        <authorList>
            <consortium name="The Broad Institute Genomics Platform"/>
            <consortium name="The Broad Institute Genome Sequencing Center for Infectious Disease"/>
            <person name="Wu L."/>
            <person name="Ma J."/>
        </authorList>
    </citation>
    <scope>NUCLEOTIDE SEQUENCE [LARGE SCALE GENOMIC DNA]</scope>
    <source>
        <strain evidence="2">CGMCC 1.15399</strain>
    </source>
</reference>
<dbReference type="EMBL" id="JBHUCM010000032">
    <property type="protein sequence ID" value="MFD1542566.1"/>
    <property type="molecule type" value="Genomic_DNA"/>
</dbReference>
<comment type="caution">
    <text evidence="1">The sequence shown here is derived from an EMBL/GenBank/DDBJ whole genome shotgun (WGS) entry which is preliminary data.</text>
</comment>
<protein>
    <submittedName>
        <fullName evidence="1">Uncharacterized protein</fullName>
    </submittedName>
</protein>
<dbReference type="Proteomes" id="UP001597097">
    <property type="component" value="Unassembled WGS sequence"/>
</dbReference>
<dbReference type="RefSeq" id="WP_219534296.1">
    <property type="nucleotide sequence ID" value="NZ_JAHKRM010000021.1"/>
</dbReference>
<organism evidence="1 2">
    <name type="scientific">Nonomuraea guangzhouensis</name>
    <dbReference type="NCBI Taxonomy" id="1291555"/>
    <lineage>
        <taxon>Bacteria</taxon>
        <taxon>Bacillati</taxon>
        <taxon>Actinomycetota</taxon>
        <taxon>Actinomycetes</taxon>
        <taxon>Streptosporangiales</taxon>
        <taxon>Streptosporangiaceae</taxon>
        <taxon>Nonomuraea</taxon>
    </lineage>
</organism>
<sequence length="174" mass="18908">MTGAAPSSYQANVWLSYHQLQIRDANELGPEFPKRWDNGLIAVADEPDGATILTGISIGAVDVTVQLTEGPPTLDLDRWEEIVEVSIESTSGSLIVCGLDGDLPKLPNLAWLGKGFYRLRVHARGRDTMPDGSTGATPVEHYLIISWQAEPQPDIPFKYADVFGAGIRQRHGGV</sequence>
<name>A0ABW4GJL6_9ACTN</name>